<dbReference type="EMBL" id="VZTR01046934">
    <property type="protein sequence ID" value="NXT72860.1"/>
    <property type="molecule type" value="Genomic_DNA"/>
</dbReference>
<dbReference type="AlphaFoldDB" id="A0A7L3F0W7"/>
<sequence>NPFWGIKRAVKYWKHATTTNNHFWQAPQDLYWICGNIAYIELPNDWAGSCTLGIIKPSFFLLPKEARTDLGVPI</sequence>
<feature type="non-terminal residue" evidence="1">
    <location>
        <position position="1"/>
    </location>
</feature>
<comment type="caution">
    <text evidence="1">The sequence shown here is derived from an EMBL/GenBank/DDBJ whole genome shotgun (WGS) entry which is preliminary data.</text>
</comment>
<name>A0A7L3F0W7_9PASS</name>
<proteinExistence type="predicted"/>
<gene>
    <name evidence="1" type="primary">Erv31_3</name>
    <name evidence="1" type="ORF">CHAFRE_R15110</name>
</gene>
<keyword evidence="2" id="KW-1185">Reference proteome</keyword>
<dbReference type="Proteomes" id="UP000563107">
    <property type="component" value="Unassembled WGS sequence"/>
</dbReference>
<feature type="non-terminal residue" evidence="1">
    <location>
        <position position="74"/>
    </location>
</feature>
<accession>A0A7L3F0W7</accession>
<protein>
    <submittedName>
        <fullName evidence="1">ENR1 protein</fullName>
    </submittedName>
</protein>
<evidence type="ECO:0000313" key="2">
    <source>
        <dbReference type="Proteomes" id="UP000563107"/>
    </source>
</evidence>
<organism evidence="1 2">
    <name type="scientific">Chaetops frenatus</name>
    <name type="common">Rufous rock-jumper</name>
    <dbReference type="NCBI Taxonomy" id="221966"/>
    <lineage>
        <taxon>Eukaryota</taxon>
        <taxon>Metazoa</taxon>
        <taxon>Chordata</taxon>
        <taxon>Craniata</taxon>
        <taxon>Vertebrata</taxon>
        <taxon>Euteleostomi</taxon>
        <taxon>Archelosauria</taxon>
        <taxon>Archosauria</taxon>
        <taxon>Dinosauria</taxon>
        <taxon>Saurischia</taxon>
        <taxon>Theropoda</taxon>
        <taxon>Coelurosauria</taxon>
        <taxon>Aves</taxon>
        <taxon>Neognathae</taxon>
        <taxon>Neoaves</taxon>
        <taxon>Telluraves</taxon>
        <taxon>Australaves</taxon>
        <taxon>Passeriformes</taxon>
        <taxon>Picathartidae</taxon>
        <taxon>Chaetops</taxon>
    </lineage>
</organism>
<evidence type="ECO:0000313" key="1">
    <source>
        <dbReference type="EMBL" id="NXT72860.1"/>
    </source>
</evidence>
<reference evidence="1 2" key="1">
    <citation type="submission" date="2019-09" db="EMBL/GenBank/DDBJ databases">
        <title>Bird 10,000 Genomes (B10K) Project - Family phase.</title>
        <authorList>
            <person name="Zhang G."/>
        </authorList>
    </citation>
    <scope>NUCLEOTIDE SEQUENCE [LARGE SCALE GENOMIC DNA]</scope>
    <source>
        <strain evidence="1">B10K-DU-012-41</strain>
    </source>
</reference>